<dbReference type="InterPro" id="IPR000600">
    <property type="entry name" value="ROK"/>
</dbReference>
<dbReference type="PANTHER" id="PTHR18964">
    <property type="entry name" value="ROK (REPRESSOR, ORF, KINASE) FAMILY"/>
    <property type="match status" value="1"/>
</dbReference>
<reference evidence="2 3" key="1">
    <citation type="submission" date="2019-04" db="EMBL/GenBank/DDBJ databases">
        <authorList>
            <person name="Van Vliet M D."/>
        </authorList>
    </citation>
    <scope>NUCLEOTIDE SEQUENCE [LARGE SCALE GENOMIC DNA]</scope>
    <source>
        <strain evidence="2 3">F21</strain>
    </source>
</reference>
<name>A0A6C2UST5_9BACT</name>
<comment type="similarity">
    <text evidence="1">Belongs to the ROK (NagC/XylR) family.</text>
</comment>
<dbReference type="SUPFAM" id="SSF53067">
    <property type="entry name" value="Actin-like ATPase domain"/>
    <property type="match status" value="1"/>
</dbReference>
<dbReference type="Gene3D" id="3.30.420.40">
    <property type="match status" value="2"/>
</dbReference>
<sequence>MNFDTIKLKQVNVDRVRHALRQSETCTKNSLAQETGLSVASCGNILSELLERGEVQEVALASSTGGRPSRRFAYNARHALVLVIYLRLEGSMKTIYSAVVDLRGEVLDESFAEVAEIDVDSIVGQAKLWAARYEQVESVSVGVPGVVNEGLIEGCDVESLNGVALASHLNEMLDCPVTVENDVNATALGFYHQRTNLQPESLVYIYFPEDGIAGAGIVVNGRVIRGRNRFAGEVSYMPLSIARHDQAQAQQTIDRFARFASEMVLSTDCLLNPESIVLAGQWLRDEHKDAIQRAVSSSSLPNHVPELHFECDIHASYLAGLTFSGLQQLSCGIQIIKI</sequence>
<gene>
    <name evidence="2" type="primary">nagC_3</name>
    <name evidence="2" type="ORF">SCARR_05499</name>
</gene>
<dbReference type="InterPro" id="IPR036390">
    <property type="entry name" value="WH_DNA-bd_sf"/>
</dbReference>
<dbReference type="PANTHER" id="PTHR18964:SF149">
    <property type="entry name" value="BIFUNCTIONAL UDP-N-ACETYLGLUCOSAMINE 2-EPIMERASE_N-ACETYLMANNOSAMINE KINASE"/>
    <property type="match status" value="1"/>
</dbReference>
<evidence type="ECO:0000313" key="3">
    <source>
        <dbReference type="Proteomes" id="UP000346198"/>
    </source>
</evidence>
<dbReference type="SUPFAM" id="SSF46785">
    <property type="entry name" value="Winged helix' DNA-binding domain"/>
    <property type="match status" value="1"/>
</dbReference>
<dbReference type="InterPro" id="IPR043129">
    <property type="entry name" value="ATPase_NBD"/>
</dbReference>
<dbReference type="Pfam" id="PF00480">
    <property type="entry name" value="ROK"/>
    <property type="match status" value="1"/>
</dbReference>
<dbReference type="CDD" id="cd23763">
    <property type="entry name" value="ASKHA_ATPase_ROK"/>
    <property type="match status" value="1"/>
</dbReference>
<accession>A0A6C2UST5</accession>
<proteinExistence type="inferred from homology"/>
<dbReference type="AlphaFoldDB" id="A0A6C2UST5"/>
<organism evidence="2 3">
    <name type="scientific">Pontiella sulfatireligans</name>
    <dbReference type="NCBI Taxonomy" id="2750658"/>
    <lineage>
        <taxon>Bacteria</taxon>
        <taxon>Pseudomonadati</taxon>
        <taxon>Kiritimatiellota</taxon>
        <taxon>Kiritimatiellia</taxon>
        <taxon>Kiritimatiellales</taxon>
        <taxon>Pontiellaceae</taxon>
        <taxon>Pontiella</taxon>
    </lineage>
</organism>
<keyword evidence="3" id="KW-1185">Reference proteome</keyword>
<dbReference type="Gene3D" id="1.10.10.10">
    <property type="entry name" value="Winged helix-like DNA-binding domain superfamily/Winged helix DNA-binding domain"/>
    <property type="match status" value="1"/>
</dbReference>
<protein>
    <submittedName>
        <fullName evidence="2">N-acetylglucosamine repressor</fullName>
    </submittedName>
</protein>
<evidence type="ECO:0000256" key="1">
    <source>
        <dbReference type="ARBA" id="ARBA00006479"/>
    </source>
</evidence>
<dbReference type="Proteomes" id="UP000346198">
    <property type="component" value="Unassembled WGS sequence"/>
</dbReference>
<dbReference type="EMBL" id="CAAHFH010000003">
    <property type="protein sequence ID" value="VGO23392.1"/>
    <property type="molecule type" value="Genomic_DNA"/>
</dbReference>
<dbReference type="InterPro" id="IPR036388">
    <property type="entry name" value="WH-like_DNA-bd_sf"/>
</dbReference>
<evidence type="ECO:0000313" key="2">
    <source>
        <dbReference type="EMBL" id="VGO23392.1"/>
    </source>
</evidence>